<evidence type="ECO:0000313" key="3">
    <source>
        <dbReference type="Proteomes" id="UP000188145"/>
    </source>
</evidence>
<evidence type="ECO:0000313" key="2">
    <source>
        <dbReference type="EMBL" id="AQP49390.1"/>
    </source>
</evidence>
<name>A0A1Q2CTM5_9ACTN</name>
<keyword evidence="1" id="KW-0812">Transmembrane</keyword>
<evidence type="ECO:0000256" key="1">
    <source>
        <dbReference type="RuleBase" id="RU363076"/>
    </source>
</evidence>
<reference evidence="3" key="1">
    <citation type="submission" date="2017-02" db="EMBL/GenBank/DDBJ databases">
        <title>Tessaracoccus aquaemaris sp. nov., isolated from the intestine of a Korean rockfish, Sebastes schlegelii, in a marine aquaculture pond.</title>
        <authorList>
            <person name="Tak E.J."/>
            <person name="Bae J.-W."/>
        </authorList>
    </citation>
    <scope>NUCLEOTIDE SEQUENCE [LARGE SCALE GENOMIC DNA]</scope>
    <source>
        <strain evidence="3">NSG39</strain>
    </source>
</reference>
<comment type="subcellular location">
    <subcellularLocation>
        <location evidence="1">Cell membrane</location>
        <topology evidence="1">Multi-pass membrane protein</topology>
    </subcellularLocation>
</comment>
<feature type="transmembrane region" description="Helical" evidence="1">
    <location>
        <begin position="202"/>
        <end position="221"/>
    </location>
</feature>
<dbReference type="STRING" id="1332264.BW730_14495"/>
<accession>A0A1Q2CTM5</accession>
<sequence>MTVVTKQALAVTAGLVVAVVMVMLGLWQMSSYEESTRDVSAERAAEPAVALADNVAADGVITDIYGHRVTASGKYLPQNQALIGTGDPLRVATVFRMDDGRNVTVVRGAVSPGSEVPLAPEGEQSIEGVFLAPDKPYTGGQTDAEHPTLRIQELAQDWPAPLIAGYITLPEDASAAQGLTKASLELPEAEGSPTHRGYALQWWVFAAGAIAFGVYAARGFAREAQKVS</sequence>
<keyword evidence="1" id="KW-1133">Transmembrane helix</keyword>
<proteinExistence type="inferred from homology"/>
<dbReference type="Proteomes" id="UP000188145">
    <property type="component" value="Chromosome"/>
</dbReference>
<dbReference type="RefSeq" id="WP_145952896.1">
    <property type="nucleotide sequence ID" value="NZ_CP019606.1"/>
</dbReference>
<feature type="transmembrane region" description="Helical" evidence="1">
    <location>
        <begin position="7"/>
        <end position="27"/>
    </location>
</feature>
<keyword evidence="1" id="KW-0472">Membrane</keyword>
<keyword evidence="1" id="KW-1003">Cell membrane</keyword>
<dbReference type="Pfam" id="PF02104">
    <property type="entry name" value="SURF1"/>
    <property type="match status" value="1"/>
</dbReference>
<gene>
    <name evidence="2" type="ORF">BW730_14495</name>
</gene>
<dbReference type="EMBL" id="CP019606">
    <property type="protein sequence ID" value="AQP49390.1"/>
    <property type="molecule type" value="Genomic_DNA"/>
</dbReference>
<keyword evidence="3" id="KW-1185">Reference proteome</keyword>
<dbReference type="AlphaFoldDB" id="A0A1Q2CTM5"/>
<dbReference type="InterPro" id="IPR002994">
    <property type="entry name" value="Surf1/Shy1"/>
</dbReference>
<dbReference type="KEGG" id="tes:BW730_14495"/>
<dbReference type="GO" id="GO:0005886">
    <property type="term" value="C:plasma membrane"/>
    <property type="evidence" value="ECO:0007669"/>
    <property type="project" value="UniProtKB-SubCell"/>
</dbReference>
<protein>
    <recommendedName>
        <fullName evidence="1">SURF1-like protein</fullName>
    </recommendedName>
</protein>
<dbReference type="OrthoDB" id="3266379at2"/>
<organism evidence="2 3">
    <name type="scientific">Tessaracoccus aquimaris</name>
    <dbReference type="NCBI Taxonomy" id="1332264"/>
    <lineage>
        <taxon>Bacteria</taxon>
        <taxon>Bacillati</taxon>
        <taxon>Actinomycetota</taxon>
        <taxon>Actinomycetes</taxon>
        <taxon>Propionibacteriales</taxon>
        <taxon>Propionibacteriaceae</taxon>
        <taxon>Tessaracoccus</taxon>
    </lineage>
</organism>
<comment type="similarity">
    <text evidence="1">Belongs to the SURF1 family.</text>
</comment>